<organism evidence="1 3">
    <name type="scientific">Solanum pennellii</name>
    <name type="common">Tomato</name>
    <name type="synonym">Lycopersicon pennellii</name>
    <dbReference type="NCBI Taxonomy" id="28526"/>
    <lineage>
        <taxon>Eukaryota</taxon>
        <taxon>Viridiplantae</taxon>
        <taxon>Streptophyta</taxon>
        <taxon>Embryophyta</taxon>
        <taxon>Tracheophyta</taxon>
        <taxon>Spermatophyta</taxon>
        <taxon>Magnoliopsida</taxon>
        <taxon>eudicotyledons</taxon>
        <taxon>Gunneridae</taxon>
        <taxon>Pentapetalae</taxon>
        <taxon>asterids</taxon>
        <taxon>lamiids</taxon>
        <taxon>Solanales</taxon>
        <taxon>Solanaceae</taxon>
        <taxon>Solanoideae</taxon>
        <taxon>Solaneae</taxon>
        <taxon>Solanum</taxon>
        <taxon>Solanum subgen. Lycopersicon</taxon>
    </lineage>
</organism>
<keyword evidence="1" id="KW-1185">Reference proteome</keyword>
<dbReference type="Proteomes" id="UP000694930">
    <property type="component" value="Chromosome 8"/>
</dbReference>
<reference evidence="1" key="1">
    <citation type="journal article" date="2014" name="Nat. Genet.">
        <title>The genome of the stress-tolerant wild tomato species Solanum pennellii.</title>
        <authorList>
            <person name="Bolger A."/>
            <person name="Scossa F."/>
            <person name="Bolger M.E."/>
            <person name="Lanz C."/>
            <person name="Maumus F."/>
            <person name="Tohge T."/>
            <person name="Quesneville H."/>
            <person name="Alseekh S."/>
            <person name="Sorensen I."/>
            <person name="Lichtenstein G."/>
            <person name="Fich E.A."/>
            <person name="Conte M."/>
            <person name="Keller H."/>
            <person name="Schneeberger K."/>
            <person name="Schwacke R."/>
            <person name="Ofner I."/>
            <person name="Vrebalov J."/>
            <person name="Xu Y."/>
            <person name="Osorio S."/>
            <person name="Aflitos S.A."/>
            <person name="Schijlen E."/>
            <person name="Jimenez-Gomez J.M."/>
            <person name="Ryngajllo M."/>
            <person name="Kimura S."/>
            <person name="Kumar R."/>
            <person name="Koenig D."/>
            <person name="Headland L.R."/>
            <person name="Maloof J.N."/>
            <person name="Sinha N."/>
            <person name="van Ham R.C."/>
            <person name="Lankhorst R.K."/>
            <person name="Mao L."/>
            <person name="Vogel A."/>
            <person name="Arsova B."/>
            <person name="Panstruga R."/>
            <person name="Fei Z."/>
            <person name="Rose J.K."/>
            <person name="Zamir D."/>
            <person name="Carrari F."/>
            <person name="Giovannoni J.J."/>
            <person name="Weigel D."/>
            <person name="Usadel B."/>
            <person name="Fernie A.R."/>
        </authorList>
    </citation>
    <scope>NUCLEOTIDE SEQUENCE [LARGE SCALE GENOMIC DNA]</scope>
</reference>
<dbReference type="GeneID" id="107027469"/>
<gene>
    <name evidence="3" type="primary">LOC107027469</name>
    <name evidence="2" type="synonym">LOC107027467</name>
</gene>
<dbReference type="RefSeq" id="XP_015084116.1">
    <property type="nucleotide sequence ID" value="XM_015228630.1"/>
</dbReference>
<evidence type="ECO:0000313" key="1">
    <source>
        <dbReference type="Proteomes" id="UP000694930"/>
    </source>
</evidence>
<dbReference type="RefSeq" id="XP_015084115.1">
    <property type="nucleotide sequence ID" value="XM_015228629.1"/>
</dbReference>
<accession>A0ABM1HE00</accession>
<evidence type="ECO:0000313" key="2">
    <source>
        <dbReference type="RefSeq" id="XP_015084115.1"/>
    </source>
</evidence>
<dbReference type="PANTHER" id="PTHR34222:SF33">
    <property type="entry name" value="RETROTRANSPOSON GAG DOMAIN-CONTAINING PROTEIN"/>
    <property type="match status" value="1"/>
</dbReference>
<evidence type="ECO:0000313" key="3">
    <source>
        <dbReference type="RefSeq" id="XP_015084116.1"/>
    </source>
</evidence>
<sequence>MGLSEAYAAVRSNILMISPLPSIILAYSLLIQDEKQREIFVSSYPVGNHSSYLVTDWNAPPQYIGHGNRSQTPEYKSKKGNPSLIWSYCRKVGHFVDKCYRINGFPNNFKFTKTKREPIAIRRNVVLPFELPCFPSSLSYFAGNAGN</sequence>
<dbReference type="PANTHER" id="PTHR34222">
    <property type="entry name" value="GAG_PRE-INTEGRS DOMAIN-CONTAINING PROTEIN"/>
    <property type="match status" value="1"/>
</dbReference>
<protein>
    <submittedName>
        <fullName evidence="2">Uncharacterized protein LOC107027467</fullName>
    </submittedName>
    <submittedName>
        <fullName evidence="3">Uncharacterized protein LOC107027469</fullName>
    </submittedName>
</protein>
<name>A0ABM1HE00_SOLPN</name>
<proteinExistence type="predicted"/>
<dbReference type="GeneID" id="107027467"/>
<reference evidence="2 3" key="2">
    <citation type="submission" date="2025-05" db="UniProtKB">
        <authorList>
            <consortium name="RefSeq"/>
        </authorList>
    </citation>
    <scope>IDENTIFICATION</scope>
</reference>